<dbReference type="Proteomes" id="UP000504606">
    <property type="component" value="Unplaced"/>
</dbReference>
<keyword evidence="4" id="KW-0472">Membrane</keyword>
<dbReference type="InterPro" id="IPR000337">
    <property type="entry name" value="GPCR_3"/>
</dbReference>
<keyword evidence="8" id="KW-0732">Signal</keyword>
<dbReference type="RefSeq" id="XP_052132964.1">
    <property type="nucleotide sequence ID" value="XM_052277004.1"/>
</dbReference>
<evidence type="ECO:0000256" key="7">
    <source>
        <dbReference type="SAM" id="MobiDB-lite"/>
    </source>
</evidence>
<evidence type="ECO:0000256" key="6">
    <source>
        <dbReference type="ARBA" id="ARBA00023180"/>
    </source>
</evidence>
<dbReference type="PRINTS" id="PR00248">
    <property type="entry name" value="GPCRMGR"/>
</dbReference>
<keyword evidence="6" id="KW-0325">Glycoprotein</keyword>
<evidence type="ECO:0000259" key="9">
    <source>
        <dbReference type="Pfam" id="PF01094"/>
    </source>
</evidence>
<evidence type="ECO:0000256" key="2">
    <source>
        <dbReference type="ARBA" id="ARBA00022692"/>
    </source>
</evidence>
<comment type="subcellular location">
    <subcellularLocation>
        <location evidence="1">Membrane</location>
        <topology evidence="1">Multi-pass membrane protein</topology>
    </subcellularLocation>
</comment>
<dbReference type="GO" id="GO:0004930">
    <property type="term" value="F:G protein-coupled receptor activity"/>
    <property type="evidence" value="ECO:0007669"/>
    <property type="project" value="InterPro"/>
</dbReference>
<feature type="compositionally biased region" description="Gly residues" evidence="7">
    <location>
        <begin position="1"/>
        <end position="11"/>
    </location>
</feature>
<accession>A0A9C6XCP8</accession>
<evidence type="ECO:0000256" key="5">
    <source>
        <dbReference type="ARBA" id="ARBA00023170"/>
    </source>
</evidence>
<keyword evidence="5" id="KW-0675">Receptor</keyword>
<evidence type="ECO:0000256" key="4">
    <source>
        <dbReference type="ARBA" id="ARBA00023136"/>
    </source>
</evidence>
<evidence type="ECO:0000313" key="10">
    <source>
        <dbReference type="Proteomes" id="UP000504606"/>
    </source>
</evidence>
<feature type="region of interest" description="Disordered" evidence="7">
    <location>
        <begin position="1"/>
        <end position="24"/>
    </location>
</feature>
<dbReference type="KEGG" id="foc:127752228"/>
<keyword evidence="10" id="KW-1185">Reference proteome</keyword>
<gene>
    <name evidence="11" type="primary">LOC127752228</name>
</gene>
<feature type="chain" id="PRO_5038954293" evidence="8">
    <location>
        <begin position="50"/>
        <end position="175"/>
    </location>
</feature>
<dbReference type="GeneID" id="127752228"/>
<keyword evidence="2" id="KW-0812">Transmembrane</keyword>
<evidence type="ECO:0000256" key="1">
    <source>
        <dbReference type="ARBA" id="ARBA00004141"/>
    </source>
</evidence>
<dbReference type="InterPro" id="IPR001828">
    <property type="entry name" value="ANF_lig-bd_rcpt"/>
</dbReference>
<organism evidence="10 11">
    <name type="scientific">Frankliniella occidentalis</name>
    <name type="common">Western flower thrips</name>
    <name type="synonym">Euthrips occidentalis</name>
    <dbReference type="NCBI Taxonomy" id="133901"/>
    <lineage>
        <taxon>Eukaryota</taxon>
        <taxon>Metazoa</taxon>
        <taxon>Ecdysozoa</taxon>
        <taxon>Arthropoda</taxon>
        <taxon>Hexapoda</taxon>
        <taxon>Insecta</taxon>
        <taxon>Pterygota</taxon>
        <taxon>Neoptera</taxon>
        <taxon>Paraneoptera</taxon>
        <taxon>Thysanoptera</taxon>
        <taxon>Terebrantia</taxon>
        <taxon>Thripoidea</taxon>
        <taxon>Thripidae</taxon>
        <taxon>Frankliniella</taxon>
    </lineage>
</organism>
<proteinExistence type="predicted"/>
<reference evidence="11" key="1">
    <citation type="submission" date="2025-08" db="UniProtKB">
        <authorList>
            <consortium name="RefSeq"/>
        </authorList>
    </citation>
    <scope>IDENTIFICATION</scope>
    <source>
        <tissue evidence="11">Whole organism</tissue>
    </source>
</reference>
<feature type="signal peptide" evidence="8">
    <location>
        <begin position="1"/>
        <end position="49"/>
    </location>
</feature>
<evidence type="ECO:0000256" key="3">
    <source>
        <dbReference type="ARBA" id="ARBA00022989"/>
    </source>
</evidence>
<dbReference type="SUPFAM" id="SSF53822">
    <property type="entry name" value="Periplasmic binding protein-like I"/>
    <property type="match status" value="1"/>
</dbReference>
<evidence type="ECO:0000256" key="8">
    <source>
        <dbReference type="SAM" id="SignalP"/>
    </source>
</evidence>
<dbReference type="Pfam" id="PF01094">
    <property type="entry name" value="ANF_receptor"/>
    <property type="match status" value="1"/>
</dbReference>
<dbReference type="Gene3D" id="3.40.50.2300">
    <property type="match status" value="1"/>
</dbReference>
<name>A0A9C6XCP8_FRAOC</name>
<dbReference type="AlphaFoldDB" id="A0A9C6XCP8"/>
<dbReference type="OrthoDB" id="425344at2759"/>
<protein>
    <submittedName>
        <fullName evidence="11">Metabotropic glutamate receptor 4-like</fullName>
    </submittedName>
</protein>
<dbReference type="GO" id="GO:0016020">
    <property type="term" value="C:membrane"/>
    <property type="evidence" value="ECO:0007669"/>
    <property type="project" value="UniProtKB-SubCell"/>
</dbReference>
<feature type="domain" description="Receptor ligand binding region" evidence="9">
    <location>
        <begin position="90"/>
        <end position="137"/>
    </location>
</feature>
<keyword evidence="3" id="KW-1133">Transmembrane helix</keyword>
<evidence type="ECO:0000313" key="11">
    <source>
        <dbReference type="RefSeq" id="XP_052132964.1"/>
    </source>
</evidence>
<dbReference type="PANTHER" id="PTHR24060">
    <property type="entry name" value="METABOTROPIC GLUTAMATE RECEPTOR"/>
    <property type="match status" value="1"/>
</dbReference>
<sequence>MGQGPGRGPGPTGGPPMASRRWCRGGPGSGPRALLVLVVLLMAPGPGAATHKKLIRIDGDIILGGIFPMHEHEHKTGGCGAVKEEKGVQRLEAMLYALDAINADSTILPNVSLGAVILDSCSYAPYALEQSMEFVRNFMNPVRLPGGTVPSSPSPDRLQRQSGGRQLFPVICFAP</sequence>
<dbReference type="InterPro" id="IPR050726">
    <property type="entry name" value="mGluR"/>
</dbReference>
<dbReference type="InterPro" id="IPR028082">
    <property type="entry name" value="Peripla_BP_I"/>
</dbReference>